<dbReference type="STRING" id="37293.ENSANAP00000017303"/>
<proteinExistence type="predicted"/>
<dbReference type="GO" id="GO:0008017">
    <property type="term" value="F:microtubule binding"/>
    <property type="evidence" value="ECO:0007669"/>
    <property type="project" value="TreeGrafter"/>
</dbReference>
<evidence type="ECO:0000259" key="2">
    <source>
        <dbReference type="Pfam" id="PF14661"/>
    </source>
</evidence>
<dbReference type="PANTHER" id="PTHR16151:SF2">
    <property type="entry name" value="HAUS AUGMIN-LIKE COMPLEX SUBUNIT 6"/>
    <property type="match status" value="1"/>
</dbReference>
<dbReference type="GO" id="GO:0007098">
    <property type="term" value="P:centrosome cycle"/>
    <property type="evidence" value="ECO:0007669"/>
    <property type="project" value="Ensembl"/>
</dbReference>
<evidence type="ECO:0000313" key="3">
    <source>
        <dbReference type="Ensembl" id="ENSANAP00000017303.1"/>
    </source>
</evidence>
<name>A0A2K5D8P6_AOTNA</name>
<dbReference type="Proteomes" id="UP000233020">
    <property type="component" value="Unplaced"/>
</dbReference>
<organism evidence="3 4">
    <name type="scientific">Aotus nancymaae</name>
    <name type="common">Ma's night monkey</name>
    <dbReference type="NCBI Taxonomy" id="37293"/>
    <lineage>
        <taxon>Eukaryota</taxon>
        <taxon>Metazoa</taxon>
        <taxon>Chordata</taxon>
        <taxon>Craniata</taxon>
        <taxon>Vertebrata</taxon>
        <taxon>Euteleostomi</taxon>
        <taxon>Mammalia</taxon>
        <taxon>Eutheria</taxon>
        <taxon>Euarchontoglires</taxon>
        <taxon>Primates</taxon>
        <taxon>Haplorrhini</taxon>
        <taxon>Platyrrhini</taxon>
        <taxon>Aotidae</taxon>
        <taxon>Aotus</taxon>
    </lineage>
</organism>
<evidence type="ECO:0000313" key="4">
    <source>
        <dbReference type="Proteomes" id="UP000233020"/>
    </source>
</evidence>
<dbReference type="InterPro" id="IPR026797">
    <property type="entry name" value="HAUS_6"/>
</dbReference>
<keyword evidence="4" id="KW-1185">Reference proteome</keyword>
<evidence type="ECO:0000256" key="1">
    <source>
        <dbReference type="SAM" id="MobiDB-lite"/>
    </source>
</evidence>
<sequence length="988" mass="112418">MEGPPRPQADREGSPSPLGLPLSFFAATVSTARMSSASVTAFEKEHLWMYLQALGFEPGPATIACGKIVSHTHLGVNMFDKLNRDAFHIVSYFLFQILDQSLTKEVFKFCWPPFDQKSDTEFRKHCCEWIKRISGECGSSFPQVVGSLFLSPGGPKFIHLMYHFARFVAIKYIKSSSKNSSHHFAETFKLKPQDLHICIARCHLARNRFLQILQREDCVTQKYQENAQLSVKHVRNLRSECVGLENQIKKMEPYDDQSNIEEKIQKVRSLWSSVNETLMFLEKDREIVSLVLSLVNQHALDGTNVAIDIPRLLLDKIEKQMFQLHIGNVYEAGKLNLLTVIQLLNEVLKVMKYESCQSDQAGLTVDLHYLEKETKFQKERLSDLKHMRCRIKDDLTTIRHSVVEKQGEWHKKWKEFLGLSPFSLIKSWTPSVDLLPPMSPLSFDPASEEVYAKSILCQYPASLPDTHKQHNQENHCRGDSDTLGALHDLANSPASFLLQSVLPSDRNNVKLLEKDTKMRTPKEKNEAISKKIPEFEVENSPLSDIAKNTESSAFGGFLPTKISDSFQKEQDHLVEEVARAVLSDSPRFSEGKEIKLEELIDSLGSNPFLTRNQIPRTPENLINEMRSSWRKAIEMEENRTMEPIQMDTEHKEVLPESSSVLHDQREFSKADFLFETTVSDIGQSHSTEEKDVSDCKCVPQKHVVTSHIDEPVTQNQSDLLNKKVICQQDLECIALTKLSETSQMETFSPAVGNRIDVMRGSEEEYTKILDHLQASCNKPSTNKTTLWNSFQISSGISSESFKDTDFGILHETLPEEVGHLSFNSSSSSEANFKLEPNSPMHGGIFLEHVVERRQTTPESDFNFQALCSRYEALKKSLSKKREESYLSNPLTPERHKPALSPTTQNVQTEDMLNFLDTHDLHTDYTKPSLRMSIGERKQSLSPLIKFSPVEQRLRTTISCSLGELPNLKEEDILNKRLDAKEPPSDLTS</sequence>
<dbReference type="PANTHER" id="PTHR16151">
    <property type="entry name" value="HAUS AUGMIN-LIKE COMPLEX SUBUNIT 6"/>
    <property type="match status" value="1"/>
</dbReference>
<reference evidence="3" key="1">
    <citation type="submission" date="2025-08" db="UniProtKB">
        <authorList>
            <consortium name="Ensembl"/>
        </authorList>
    </citation>
    <scope>IDENTIFICATION</scope>
</reference>
<accession>A0A2K5D8P6</accession>
<dbReference type="GO" id="GO:1990498">
    <property type="term" value="C:mitotic spindle microtubule"/>
    <property type="evidence" value="ECO:0007669"/>
    <property type="project" value="Ensembl"/>
</dbReference>
<protein>
    <submittedName>
        <fullName evidence="3">HAUS augmin like complex subunit 6</fullName>
    </submittedName>
</protein>
<dbReference type="Ensembl" id="ENSANAT00000035159.1">
    <property type="protein sequence ID" value="ENSANAP00000017303.1"/>
    <property type="gene ID" value="ENSANAG00000026527.1"/>
</dbReference>
<feature type="domain" description="HAUS augmin-like complex subunit 6 N-terminal" evidence="2">
    <location>
        <begin position="47"/>
        <end position="272"/>
    </location>
</feature>
<dbReference type="GO" id="GO:0005813">
    <property type="term" value="C:centrosome"/>
    <property type="evidence" value="ECO:0007669"/>
    <property type="project" value="Ensembl"/>
</dbReference>
<dbReference type="GO" id="GO:0070652">
    <property type="term" value="C:HAUS complex"/>
    <property type="evidence" value="ECO:0007669"/>
    <property type="project" value="Ensembl"/>
</dbReference>
<dbReference type="Pfam" id="PF14661">
    <property type="entry name" value="HAUS6_N"/>
    <property type="match status" value="1"/>
</dbReference>
<dbReference type="InterPro" id="IPR028163">
    <property type="entry name" value="HAUS_6_N"/>
</dbReference>
<dbReference type="GO" id="GO:0051225">
    <property type="term" value="P:spindle assembly"/>
    <property type="evidence" value="ECO:0007669"/>
    <property type="project" value="Ensembl"/>
</dbReference>
<dbReference type="GeneTree" id="ENSGT00390000008250"/>
<dbReference type="AlphaFoldDB" id="A0A2K5D8P6"/>
<dbReference type="OMA" id="HFARYVA"/>
<feature type="region of interest" description="Disordered" evidence="1">
    <location>
        <begin position="882"/>
        <end position="903"/>
    </location>
</feature>
<reference evidence="3" key="2">
    <citation type="submission" date="2025-09" db="UniProtKB">
        <authorList>
            <consortium name="Ensembl"/>
        </authorList>
    </citation>
    <scope>IDENTIFICATION</scope>
</reference>
<gene>
    <name evidence="3" type="primary">HAUS6</name>
</gene>
<dbReference type="OrthoDB" id="5575722at2759"/>